<dbReference type="AlphaFoldDB" id="A0A0G3W713"/>
<dbReference type="STRING" id="84022.CACET_c01170"/>
<keyword evidence="1" id="KW-1133">Transmembrane helix</keyword>
<accession>A0A0G3W713</accession>
<feature type="transmembrane region" description="Helical" evidence="1">
    <location>
        <begin position="40"/>
        <end position="62"/>
    </location>
</feature>
<dbReference type="InterPro" id="IPR019074">
    <property type="entry name" value="YabQ"/>
</dbReference>
<protein>
    <submittedName>
        <fullName evidence="2">Spore cortex biosynthesis protein</fullName>
    </submittedName>
</protein>
<dbReference type="Pfam" id="PF09578">
    <property type="entry name" value="Spore_YabQ"/>
    <property type="match status" value="1"/>
</dbReference>
<evidence type="ECO:0000313" key="3">
    <source>
        <dbReference type="Proteomes" id="UP000035704"/>
    </source>
</evidence>
<keyword evidence="3" id="KW-1185">Reference proteome</keyword>
<sequence>MISISQETYILLATIYGGILIGFIYDLYKIFRRIFHPKKIATLIQDFLFWLIIAIVAFYVLIISNQGALRFYNFLGFLIGAATYTFLLSHIVVKGILLLLRAIKRFLYDLYQIIIYPFHVGLCLIEVPCSYCKRKTKPIYYKTKKYFKLPGRMMERTKKNISTYFKKK</sequence>
<dbReference type="EMBL" id="CP009687">
    <property type="protein sequence ID" value="AKL93635.1"/>
    <property type="molecule type" value="Genomic_DNA"/>
</dbReference>
<dbReference type="Proteomes" id="UP000035704">
    <property type="component" value="Chromosome"/>
</dbReference>
<organism evidence="2 3">
    <name type="scientific">Clostridium aceticum</name>
    <dbReference type="NCBI Taxonomy" id="84022"/>
    <lineage>
        <taxon>Bacteria</taxon>
        <taxon>Bacillati</taxon>
        <taxon>Bacillota</taxon>
        <taxon>Clostridia</taxon>
        <taxon>Eubacteriales</taxon>
        <taxon>Clostridiaceae</taxon>
        <taxon>Clostridium</taxon>
    </lineage>
</organism>
<gene>
    <name evidence="2" type="ORF">CACET_c01170</name>
</gene>
<proteinExistence type="predicted"/>
<keyword evidence="1" id="KW-0812">Transmembrane</keyword>
<feature type="transmembrane region" description="Helical" evidence="1">
    <location>
        <begin position="6"/>
        <end position="28"/>
    </location>
</feature>
<reference evidence="2 3" key="1">
    <citation type="submission" date="2014-10" db="EMBL/GenBank/DDBJ databases">
        <title>Genome sequence of Clostridium aceticum DSM 1496.</title>
        <authorList>
            <person name="Poehlein A."/>
            <person name="Schiel-Bengelsdorf B."/>
            <person name="Gottschalk G."/>
            <person name="Duerre P."/>
            <person name="Daniel R."/>
        </authorList>
    </citation>
    <scope>NUCLEOTIDE SEQUENCE [LARGE SCALE GENOMIC DNA]</scope>
    <source>
        <strain evidence="2 3">DSM 1496</strain>
    </source>
</reference>
<name>A0A0G3W713_9CLOT</name>
<feature type="transmembrane region" description="Helical" evidence="1">
    <location>
        <begin position="74"/>
        <end position="100"/>
    </location>
</feature>
<dbReference type="RefSeq" id="WP_242846918.1">
    <property type="nucleotide sequence ID" value="NZ_CP009687.1"/>
</dbReference>
<evidence type="ECO:0000313" key="2">
    <source>
        <dbReference type="EMBL" id="AKL93635.1"/>
    </source>
</evidence>
<keyword evidence="1" id="KW-0472">Membrane</keyword>
<dbReference type="KEGG" id="cace:CACET_c01170"/>
<dbReference type="NCBIfam" id="TIGR02893">
    <property type="entry name" value="spore_yabQ"/>
    <property type="match status" value="1"/>
</dbReference>
<evidence type="ECO:0000256" key="1">
    <source>
        <dbReference type="SAM" id="Phobius"/>
    </source>
</evidence>
<dbReference type="PATRIC" id="fig|84022.6.peg.112"/>